<gene>
    <name evidence="1" type="ORF">SAMN04488038_12016</name>
</gene>
<name>A0A1H9M9F7_9GAMM</name>
<dbReference type="AlphaFoldDB" id="A0A1H9M9F7"/>
<dbReference type="RefSeq" id="WP_093289566.1">
    <property type="nucleotide sequence ID" value="NZ_FOFS01000020.1"/>
</dbReference>
<reference evidence="1 2" key="1">
    <citation type="submission" date="2016-10" db="EMBL/GenBank/DDBJ databases">
        <authorList>
            <person name="de Groot N.N."/>
        </authorList>
    </citation>
    <scope>NUCLEOTIDE SEQUENCE [LARGE SCALE GENOMIC DNA]</scope>
    <source>
        <strain evidence="1 2">DSM 25927</strain>
    </source>
</reference>
<sequence length="109" mass="12429">MRIELDPGKSEVNRIKHGVALIAAEALEWDTTIRWPDTRKDYGEDRMCGMGYVGLTLHFGVFVGRGRSRCIICLPKANRKGVKRYAETESQDCHPHCRQRQGYHRCGAP</sequence>
<organism evidence="1 2">
    <name type="scientific">Solimonas aquatica</name>
    <dbReference type="NCBI Taxonomy" id="489703"/>
    <lineage>
        <taxon>Bacteria</taxon>
        <taxon>Pseudomonadati</taxon>
        <taxon>Pseudomonadota</taxon>
        <taxon>Gammaproteobacteria</taxon>
        <taxon>Nevskiales</taxon>
        <taxon>Nevskiaceae</taxon>
        <taxon>Solimonas</taxon>
    </lineage>
</organism>
<protein>
    <recommendedName>
        <fullName evidence="3">BrnT family toxin</fullName>
    </recommendedName>
</protein>
<dbReference type="Gene3D" id="3.10.450.530">
    <property type="entry name" value="Ribonuclease toxin, BrnT, of type II toxin-antitoxin system"/>
    <property type="match status" value="1"/>
</dbReference>
<evidence type="ECO:0000313" key="2">
    <source>
        <dbReference type="Proteomes" id="UP000199233"/>
    </source>
</evidence>
<dbReference type="Proteomes" id="UP000199233">
    <property type="component" value="Unassembled WGS sequence"/>
</dbReference>
<dbReference type="Pfam" id="PF04365">
    <property type="entry name" value="BrnT_toxin"/>
    <property type="match status" value="1"/>
</dbReference>
<dbReference type="InterPro" id="IPR007460">
    <property type="entry name" value="BrnT_toxin"/>
</dbReference>
<evidence type="ECO:0000313" key="1">
    <source>
        <dbReference type="EMBL" id="SER20314.1"/>
    </source>
</evidence>
<keyword evidence="2" id="KW-1185">Reference proteome</keyword>
<evidence type="ECO:0008006" key="3">
    <source>
        <dbReference type="Google" id="ProtNLM"/>
    </source>
</evidence>
<dbReference type="EMBL" id="FOFS01000020">
    <property type="protein sequence ID" value="SER20314.1"/>
    <property type="molecule type" value="Genomic_DNA"/>
</dbReference>
<dbReference type="InterPro" id="IPR038573">
    <property type="entry name" value="BrnT_sf"/>
</dbReference>
<accession>A0A1H9M9F7</accession>
<dbReference type="OrthoDB" id="9802417at2"/>
<proteinExistence type="predicted"/>